<name>A0A2R6NL58_9APHY</name>
<evidence type="ECO:0000313" key="3">
    <source>
        <dbReference type="Proteomes" id="UP000186601"/>
    </source>
</evidence>
<feature type="compositionally biased region" description="Polar residues" evidence="1">
    <location>
        <begin position="16"/>
        <end position="38"/>
    </location>
</feature>
<dbReference type="OrthoDB" id="3222669at2759"/>
<dbReference type="AlphaFoldDB" id="A0A2R6NL58"/>
<accession>A0A2R6NL58</accession>
<evidence type="ECO:0000256" key="1">
    <source>
        <dbReference type="SAM" id="MobiDB-lite"/>
    </source>
</evidence>
<organism evidence="2 3">
    <name type="scientific">Hermanssonia centrifuga</name>
    <dbReference type="NCBI Taxonomy" id="98765"/>
    <lineage>
        <taxon>Eukaryota</taxon>
        <taxon>Fungi</taxon>
        <taxon>Dikarya</taxon>
        <taxon>Basidiomycota</taxon>
        <taxon>Agaricomycotina</taxon>
        <taxon>Agaricomycetes</taxon>
        <taxon>Polyporales</taxon>
        <taxon>Meruliaceae</taxon>
        <taxon>Hermanssonia</taxon>
    </lineage>
</organism>
<proteinExistence type="predicted"/>
<comment type="caution">
    <text evidence="2">The sequence shown here is derived from an EMBL/GenBank/DDBJ whole genome shotgun (WGS) entry which is preliminary data.</text>
</comment>
<gene>
    <name evidence="2" type="ORF">PHLCEN_2v11145</name>
</gene>
<dbReference type="STRING" id="98765.A0A2R6NL58"/>
<evidence type="ECO:0000313" key="2">
    <source>
        <dbReference type="EMBL" id="PSR73041.1"/>
    </source>
</evidence>
<feature type="compositionally biased region" description="Polar residues" evidence="1">
    <location>
        <begin position="252"/>
        <end position="264"/>
    </location>
</feature>
<dbReference type="EMBL" id="MLYV02001119">
    <property type="protein sequence ID" value="PSR73041.1"/>
    <property type="molecule type" value="Genomic_DNA"/>
</dbReference>
<protein>
    <submittedName>
        <fullName evidence="2">Uncharacterized protein</fullName>
    </submittedName>
</protein>
<reference evidence="2 3" key="1">
    <citation type="submission" date="2018-02" db="EMBL/GenBank/DDBJ databases">
        <title>Genome sequence of the basidiomycete white-rot fungus Phlebia centrifuga.</title>
        <authorList>
            <person name="Granchi Z."/>
            <person name="Peng M."/>
            <person name="de Vries R.P."/>
            <person name="Hilden K."/>
            <person name="Makela M.R."/>
            <person name="Grigoriev I."/>
            <person name="Riley R."/>
        </authorList>
    </citation>
    <scope>NUCLEOTIDE SEQUENCE [LARGE SCALE GENOMIC DNA]</scope>
    <source>
        <strain evidence="2 3">FBCC195</strain>
    </source>
</reference>
<keyword evidence="3" id="KW-1185">Reference proteome</keyword>
<feature type="region of interest" description="Disordered" evidence="1">
    <location>
        <begin position="1"/>
        <end position="142"/>
    </location>
</feature>
<feature type="compositionally biased region" description="Polar residues" evidence="1">
    <location>
        <begin position="64"/>
        <end position="74"/>
    </location>
</feature>
<feature type="compositionally biased region" description="Acidic residues" evidence="1">
    <location>
        <begin position="89"/>
        <end position="101"/>
    </location>
</feature>
<dbReference type="Proteomes" id="UP000186601">
    <property type="component" value="Unassembled WGS sequence"/>
</dbReference>
<feature type="region of interest" description="Disordered" evidence="1">
    <location>
        <begin position="248"/>
        <end position="294"/>
    </location>
</feature>
<feature type="compositionally biased region" description="Polar residues" evidence="1">
    <location>
        <begin position="281"/>
        <end position="294"/>
    </location>
</feature>
<sequence>MVSSTNAPVSIARIVRQSSNHTSESEGTAGRASSSTTRPILRHGHPSSGGSEEASSDGLKESRQSFSQYSQPSSDGHIASPHRFASDDDRADSDSSEEDVTSDGHGGASSRYGRQIRHSPGAYSMVPPSTRDSVHAAETPLSFSPDGNMHNFVDRFRVLLDEVSRETDAALEFARNDRPGLYIDPTASSSPTSLDQISLPPSPDIDYVPIVGALIRRMPTIESLGSREVMSLASSIIRGDRSLLPLIDNRPHTNPVSEVETPSSHAEGYVGSKSTAPHPGINSSADKVQIVRSS</sequence>